<evidence type="ECO:0000313" key="2">
    <source>
        <dbReference type="Proteomes" id="UP001318682"/>
    </source>
</evidence>
<proteinExistence type="predicted"/>
<dbReference type="Proteomes" id="UP001318682">
    <property type="component" value="Chromosome"/>
</dbReference>
<name>A0ABZ2BQN7_9RHOB</name>
<organism evidence="1 2">
    <name type="scientific">Roseobacter fucihabitans</name>
    <dbReference type="NCBI Taxonomy" id="1537242"/>
    <lineage>
        <taxon>Bacteria</taxon>
        <taxon>Pseudomonadati</taxon>
        <taxon>Pseudomonadota</taxon>
        <taxon>Alphaproteobacteria</taxon>
        <taxon>Rhodobacterales</taxon>
        <taxon>Roseobacteraceae</taxon>
        <taxon>Roseobacter</taxon>
    </lineage>
</organism>
<keyword evidence="2" id="KW-1185">Reference proteome</keyword>
<sequence length="100" mass="11303">MCGRGEIGLRASLPKTFRVEGFTRGWKKSRAGSSPVVRTIFIRFSLYLGEATNKRAILSDYFLASKVPVIIMQTGQLLFCMKFHIFPVNCFMLIEAHLVS</sequence>
<gene>
    <name evidence="1" type="ORF">ROLI_002800</name>
</gene>
<accession>A0ABZ2BQN7</accession>
<dbReference type="EMBL" id="CP143423">
    <property type="protein sequence ID" value="WVX47214.1"/>
    <property type="molecule type" value="Genomic_DNA"/>
</dbReference>
<evidence type="ECO:0000313" key="1">
    <source>
        <dbReference type="EMBL" id="WVX47214.1"/>
    </source>
</evidence>
<reference evidence="1 2" key="1">
    <citation type="submission" date="2015-07" db="EMBL/GenBank/DDBJ databases">
        <authorList>
            <person name="Voget S."/>
            <person name="Dogs M."/>
            <person name="Brinkhoff T.H."/>
            <person name="Daniel R."/>
        </authorList>
    </citation>
    <scope>NUCLEOTIDE SEQUENCE [LARGE SCALE GENOMIC DNA]</scope>
    <source>
        <strain evidence="1 2">B14</strain>
    </source>
</reference>
<reference evidence="2" key="2">
    <citation type="submission" date="2024-01" db="EMBL/GenBank/DDBJ databases">
        <title>Roseobacter fucihabitans sp. nov., isolated from the brown alga Fucus spiralis.</title>
        <authorList>
            <person name="Hahnke S."/>
            <person name="Berger M."/>
            <person name="Schlingloff A."/>
            <person name="Athale I."/>
            <person name="Neumann-Schaal M."/>
            <person name="Adenaya A."/>
            <person name="Poehlein A."/>
            <person name="Daniel R."/>
            <person name="Pertersen J."/>
            <person name="Brinkhoff T."/>
        </authorList>
    </citation>
    <scope>NUCLEOTIDE SEQUENCE [LARGE SCALE GENOMIC DNA]</scope>
    <source>
        <strain evidence="2">B14</strain>
    </source>
</reference>
<protein>
    <submittedName>
        <fullName evidence="1">Uncharacterized protein</fullName>
    </submittedName>
</protein>